<feature type="domain" description="HTH luxR-type" evidence="6">
    <location>
        <begin position="144"/>
        <end position="214"/>
    </location>
</feature>
<keyword evidence="3" id="KW-0238">DNA-binding</keyword>
<dbReference type="PANTHER" id="PTHR43214:SF24">
    <property type="entry name" value="TRANSCRIPTIONAL REGULATORY PROTEIN NARL-RELATED"/>
    <property type="match status" value="1"/>
</dbReference>
<organism evidence="8 9">
    <name type="scientific">Micromonospora coxensis</name>
    <dbReference type="NCBI Taxonomy" id="356852"/>
    <lineage>
        <taxon>Bacteria</taxon>
        <taxon>Bacillati</taxon>
        <taxon>Actinomycetota</taxon>
        <taxon>Actinomycetes</taxon>
        <taxon>Micromonosporales</taxon>
        <taxon>Micromonosporaceae</taxon>
        <taxon>Micromonospora</taxon>
    </lineage>
</organism>
<dbReference type="GO" id="GO:0003677">
    <property type="term" value="F:DNA binding"/>
    <property type="evidence" value="ECO:0007669"/>
    <property type="project" value="UniProtKB-KW"/>
</dbReference>
<dbReference type="InterPro" id="IPR058245">
    <property type="entry name" value="NreC/VraR/RcsB-like_REC"/>
</dbReference>
<accession>A0A1C5HP91</accession>
<evidence type="ECO:0000256" key="5">
    <source>
        <dbReference type="PROSITE-ProRule" id="PRU00169"/>
    </source>
</evidence>
<keyword evidence="1 5" id="KW-0597">Phosphoprotein</keyword>
<dbReference type="PROSITE" id="PS50043">
    <property type="entry name" value="HTH_LUXR_2"/>
    <property type="match status" value="1"/>
</dbReference>
<dbReference type="InterPro" id="IPR001789">
    <property type="entry name" value="Sig_transdc_resp-reg_receiver"/>
</dbReference>
<dbReference type="OrthoDB" id="4135368at2"/>
<dbReference type="PRINTS" id="PR00038">
    <property type="entry name" value="HTHLUXR"/>
</dbReference>
<dbReference type="InterPro" id="IPR016032">
    <property type="entry name" value="Sig_transdc_resp-reg_C-effctor"/>
</dbReference>
<dbReference type="SUPFAM" id="SSF46894">
    <property type="entry name" value="C-terminal effector domain of the bipartite response regulators"/>
    <property type="match status" value="1"/>
</dbReference>
<dbReference type="GO" id="GO:0000160">
    <property type="term" value="P:phosphorelay signal transduction system"/>
    <property type="evidence" value="ECO:0007669"/>
    <property type="project" value="InterPro"/>
</dbReference>
<dbReference type="AlphaFoldDB" id="A0A1C5HP91"/>
<dbReference type="PROSITE" id="PS50110">
    <property type="entry name" value="RESPONSE_REGULATORY"/>
    <property type="match status" value="1"/>
</dbReference>
<gene>
    <name evidence="8" type="ORF">GA0070614_1581</name>
</gene>
<feature type="modified residue" description="4-aspartylphosphate" evidence="5">
    <location>
        <position position="52"/>
    </location>
</feature>
<sequence>MRVVIAEDLALLRDGLTRILDAFGFEVVAAVDNGPSVLPALVTHRPDVAVVDVRLPPTFTDEGLQAAIRARTELPGLPVLVLSQHVEQLYARELLSDRAGGVGYLLKDRVSHVAQFVDAVRRVAEGGTVMDPEVVAQLLAGRVEARPLRELTAREREVLGLMAEGRSNAAIAARLFVTEKAVSKHINNIFSKLGMPPSDDDNRRVLAVLAYLHDDGTVSARPASGGGSPAG</sequence>
<dbReference type="InterPro" id="IPR000792">
    <property type="entry name" value="Tscrpt_reg_LuxR_C"/>
</dbReference>
<dbReference type="InterPro" id="IPR011006">
    <property type="entry name" value="CheY-like_superfamily"/>
</dbReference>
<evidence type="ECO:0000256" key="4">
    <source>
        <dbReference type="ARBA" id="ARBA00023163"/>
    </source>
</evidence>
<dbReference type="EMBL" id="LT607753">
    <property type="protein sequence ID" value="SCG47727.1"/>
    <property type="molecule type" value="Genomic_DNA"/>
</dbReference>
<evidence type="ECO:0000256" key="1">
    <source>
        <dbReference type="ARBA" id="ARBA00022553"/>
    </source>
</evidence>
<keyword evidence="9" id="KW-1185">Reference proteome</keyword>
<dbReference type="SUPFAM" id="SSF52172">
    <property type="entry name" value="CheY-like"/>
    <property type="match status" value="1"/>
</dbReference>
<dbReference type="PANTHER" id="PTHR43214">
    <property type="entry name" value="TWO-COMPONENT RESPONSE REGULATOR"/>
    <property type="match status" value="1"/>
</dbReference>
<evidence type="ECO:0000313" key="8">
    <source>
        <dbReference type="EMBL" id="SCG47727.1"/>
    </source>
</evidence>
<keyword evidence="4" id="KW-0804">Transcription</keyword>
<evidence type="ECO:0000256" key="3">
    <source>
        <dbReference type="ARBA" id="ARBA00023125"/>
    </source>
</evidence>
<evidence type="ECO:0000256" key="2">
    <source>
        <dbReference type="ARBA" id="ARBA00023015"/>
    </source>
</evidence>
<dbReference type="InterPro" id="IPR039420">
    <property type="entry name" value="WalR-like"/>
</dbReference>
<dbReference type="Pfam" id="PF00196">
    <property type="entry name" value="GerE"/>
    <property type="match status" value="1"/>
</dbReference>
<name>A0A1C5HP91_9ACTN</name>
<evidence type="ECO:0000259" key="7">
    <source>
        <dbReference type="PROSITE" id="PS50110"/>
    </source>
</evidence>
<dbReference type="Pfam" id="PF00072">
    <property type="entry name" value="Response_reg"/>
    <property type="match status" value="1"/>
</dbReference>
<feature type="domain" description="Response regulatory" evidence="7">
    <location>
        <begin position="2"/>
        <end position="122"/>
    </location>
</feature>
<proteinExistence type="predicted"/>
<dbReference type="SMART" id="SM00448">
    <property type="entry name" value="REC"/>
    <property type="match status" value="1"/>
</dbReference>
<dbReference type="GO" id="GO:0006355">
    <property type="term" value="P:regulation of DNA-templated transcription"/>
    <property type="evidence" value="ECO:0007669"/>
    <property type="project" value="InterPro"/>
</dbReference>
<dbReference type="CDD" id="cd06170">
    <property type="entry name" value="LuxR_C_like"/>
    <property type="match status" value="1"/>
</dbReference>
<dbReference type="SMART" id="SM00421">
    <property type="entry name" value="HTH_LUXR"/>
    <property type="match status" value="1"/>
</dbReference>
<protein>
    <submittedName>
        <fullName evidence="8">Two component transcriptional regulator, LuxR family</fullName>
    </submittedName>
</protein>
<dbReference type="Proteomes" id="UP000198215">
    <property type="component" value="Chromosome I"/>
</dbReference>
<keyword evidence="2" id="KW-0805">Transcription regulation</keyword>
<dbReference type="RefSeq" id="WP_088975322.1">
    <property type="nucleotide sequence ID" value="NZ_LT607753.1"/>
</dbReference>
<dbReference type="Gene3D" id="3.40.50.2300">
    <property type="match status" value="1"/>
</dbReference>
<evidence type="ECO:0000259" key="6">
    <source>
        <dbReference type="PROSITE" id="PS50043"/>
    </source>
</evidence>
<reference evidence="9" key="1">
    <citation type="submission" date="2016-06" db="EMBL/GenBank/DDBJ databases">
        <authorList>
            <person name="Varghese N."/>
            <person name="Submissions Spin"/>
        </authorList>
    </citation>
    <scope>NUCLEOTIDE SEQUENCE [LARGE SCALE GENOMIC DNA]</scope>
    <source>
        <strain evidence="9">DSM 45161</strain>
    </source>
</reference>
<dbReference type="CDD" id="cd17535">
    <property type="entry name" value="REC_NarL-like"/>
    <property type="match status" value="1"/>
</dbReference>
<evidence type="ECO:0000313" key="9">
    <source>
        <dbReference type="Proteomes" id="UP000198215"/>
    </source>
</evidence>